<proteinExistence type="predicted"/>
<feature type="region of interest" description="Disordered" evidence="1">
    <location>
        <begin position="174"/>
        <end position="195"/>
    </location>
</feature>
<evidence type="ECO:0000256" key="1">
    <source>
        <dbReference type="SAM" id="MobiDB-lite"/>
    </source>
</evidence>
<feature type="compositionally biased region" description="Polar residues" evidence="1">
    <location>
        <begin position="283"/>
        <end position="296"/>
    </location>
</feature>
<organism evidence="2 3">
    <name type="scientific">Tanacetum coccineum</name>
    <dbReference type="NCBI Taxonomy" id="301880"/>
    <lineage>
        <taxon>Eukaryota</taxon>
        <taxon>Viridiplantae</taxon>
        <taxon>Streptophyta</taxon>
        <taxon>Embryophyta</taxon>
        <taxon>Tracheophyta</taxon>
        <taxon>Spermatophyta</taxon>
        <taxon>Magnoliopsida</taxon>
        <taxon>eudicotyledons</taxon>
        <taxon>Gunneridae</taxon>
        <taxon>Pentapetalae</taxon>
        <taxon>asterids</taxon>
        <taxon>campanulids</taxon>
        <taxon>Asterales</taxon>
        <taxon>Asteraceae</taxon>
        <taxon>Asteroideae</taxon>
        <taxon>Anthemideae</taxon>
        <taxon>Anthemidinae</taxon>
        <taxon>Tanacetum</taxon>
    </lineage>
</organism>
<keyword evidence="3" id="KW-1185">Reference proteome</keyword>
<gene>
    <name evidence="2" type="ORF">Tco_0803969</name>
</gene>
<sequence>MALQSFRSTLTVLELDTLCNDYGIGNEFGPELSRPNDSIRDFPEGKIGWFDGGEVPRDSPIDGFDGDMTLETLLNDNSTQIRNYPGEFLVLIGLIHMWYVPRAHPTFYDDETKEEIRIQYFVKVSNPFDVTCGEEKPGEDETPLLERTVDVVTQPSDQIISLADVAIEQEIDTHVLPPPTPRSKEKNHRRDSSRRVCFKKEEGLEEVKCKYVTKNTGKGPKNEENADSYETLRHYGFIGYPFDYRVTLGFGSIAGGLDHVNHVIRLPLEHEISRVLGKDDHSNPSVGTSPVTASIT</sequence>
<comment type="caution">
    <text evidence="2">The sequence shown here is derived from an EMBL/GenBank/DDBJ whole genome shotgun (WGS) entry which is preliminary data.</text>
</comment>
<reference evidence="2" key="1">
    <citation type="journal article" date="2022" name="Int. J. Mol. Sci.">
        <title>Draft Genome of Tanacetum Coccineum: Genomic Comparison of Closely Related Tanacetum-Family Plants.</title>
        <authorList>
            <person name="Yamashiro T."/>
            <person name="Shiraishi A."/>
            <person name="Nakayama K."/>
            <person name="Satake H."/>
        </authorList>
    </citation>
    <scope>NUCLEOTIDE SEQUENCE</scope>
</reference>
<evidence type="ECO:0000313" key="3">
    <source>
        <dbReference type="Proteomes" id="UP001151760"/>
    </source>
</evidence>
<name>A0ABQ5A5K5_9ASTR</name>
<feature type="compositionally biased region" description="Basic and acidic residues" evidence="1">
    <location>
        <begin position="182"/>
        <end position="195"/>
    </location>
</feature>
<dbReference type="EMBL" id="BQNB010011927">
    <property type="protein sequence ID" value="GJS97001.1"/>
    <property type="molecule type" value="Genomic_DNA"/>
</dbReference>
<dbReference type="Proteomes" id="UP001151760">
    <property type="component" value="Unassembled WGS sequence"/>
</dbReference>
<feature type="region of interest" description="Disordered" evidence="1">
    <location>
        <begin position="277"/>
        <end position="296"/>
    </location>
</feature>
<protein>
    <submittedName>
        <fullName evidence="2">Uncharacterized protein</fullName>
    </submittedName>
</protein>
<reference evidence="2" key="2">
    <citation type="submission" date="2022-01" db="EMBL/GenBank/DDBJ databases">
        <authorList>
            <person name="Yamashiro T."/>
            <person name="Shiraishi A."/>
            <person name="Satake H."/>
            <person name="Nakayama K."/>
        </authorList>
    </citation>
    <scope>NUCLEOTIDE SEQUENCE</scope>
</reference>
<accession>A0ABQ5A5K5</accession>
<evidence type="ECO:0000313" key="2">
    <source>
        <dbReference type="EMBL" id="GJS97001.1"/>
    </source>
</evidence>